<dbReference type="InterPro" id="IPR011701">
    <property type="entry name" value="MFS"/>
</dbReference>
<dbReference type="InterPro" id="IPR036259">
    <property type="entry name" value="MFS_trans_sf"/>
</dbReference>
<evidence type="ECO:0000256" key="1">
    <source>
        <dbReference type="ARBA" id="ARBA00004141"/>
    </source>
</evidence>
<gene>
    <name evidence="7" type="ordered locus">VMUT_0328</name>
</gene>
<evidence type="ECO:0000256" key="2">
    <source>
        <dbReference type="ARBA" id="ARBA00022692"/>
    </source>
</evidence>
<proteinExistence type="predicted"/>
<organism evidence="7 8">
    <name type="scientific">Vulcanisaeta moutnovskia (strain 768-28)</name>
    <dbReference type="NCBI Taxonomy" id="985053"/>
    <lineage>
        <taxon>Archaea</taxon>
        <taxon>Thermoproteota</taxon>
        <taxon>Thermoprotei</taxon>
        <taxon>Thermoproteales</taxon>
        <taxon>Thermoproteaceae</taxon>
        <taxon>Vulcanisaeta</taxon>
    </lineage>
</organism>
<dbReference type="EMBL" id="CP002529">
    <property type="protein sequence ID" value="ADY00541.1"/>
    <property type="molecule type" value="Genomic_DNA"/>
</dbReference>
<dbReference type="PANTHER" id="PTHR10924:SF6">
    <property type="entry name" value="SOLUTE CARRIER FAMILY 49 MEMBER A3"/>
    <property type="match status" value="1"/>
</dbReference>
<dbReference type="KEGG" id="vmo:VMUT_0328"/>
<keyword evidence="4 5" id="KW-0472">Membrane</keyword>
<dbReference type="STRING" id="985053.VMUT_0328"/>
<keyword evidence="8" id="KW-1185">Reference proteome</keyword>
<dbReference type="GO" id="GO:0022857">
    <property type="term" value="F:transmembrane transporter activity"/>
    <property type="evidence" value="ECO:0007669"/>
    <property type="project" value="InterPro"/>
</dbReference>
<evidence type="ECO:0000313" key="7">
    <source>
        <dbReference type="EMBL" id="ADY00541.1"/>
    </source>
</evidence>
<accession>F0QTS5</accession>
<feature type="transmembrane region" description="Helical" evidence="5">
    <location>
        <begin position="6"/>
        <end position="24"/>
    </location>
</feature>
<dbReference type="PROSITE" id="PS50850">
    <property type="entry name" value="MFS"/>
    <property type="match status" value="1"/>
</dbReference>
<dbReference type="GO" id="GO:0016020">
    <property type="term" value="C:membrane"/>
    <property type="evidence" value="ECO:0007669"/>
    <property type="project" value="UniProtKB-SubCell"/>
</dbReference>
<evidence type="ECO:0000259" key="6">
    <source>
        <dbReference type="PROSITE" id="PS50850"/>
    </source>
</evidence>
<keyword evidence="2 5" id="KW-0812">Transmembrane</keyword>
<protein>
    <submittedName>
        <fullName evidence="7">Major facilitator superfamily MFS_1</fullName>
    </submittedName>
</protein>
<keyword evidence="3 5" id="KW-1133">Transmembrane helix</keyword>
<feature type="transmembrane region" description="Helical" evidence="5">
    <location>
        <begin position="31"/>
        <end position="48"/>
    </location>
</feature>
<evidence type="ECO:0000256" key="3">
    <source>
        <dbReference type="ARBA" id="ARBA00022989"/>
    </source>
</evidence>
<dbReference type="AlphaFoldDB" id="F0QTS5"/>
<name>F0QTS5_VULM7</name>
<evidence type="ECO:0000313" key="8">
    <source>
        <dbReference type="Proteomes" id="UP000007485"/>
    </source>
</evidence>
<comment type="subcellular location">
    <subcellularLocation>
        <location evidence="1">Membrane</location>
        <topology evidence="1">Multi-pass membrane protein</topology>
    </subcellularLocation>
</comment>
<dbReference type="HOGENOM" id="CLU_1590982_0_0_2"/>
<dbReference type="eggNOG" id="arCOG00130">
    <property type="taxonomic scope" value="Archaea"/>
</dbReference>
<feature type="transmembrane region" description="Helical" evidence="5">
    <location>
        <begin position="93"/>
        <end position="114"/>
    </location>
</feature>
<dbReference type="InterPro" id="IPR020846">
    <property type="entry name" value="MFS_dom"/>
</dbReference>
<feature type="domain" description="Major facilitator superfamily (MFS) profile" evidence="6">
    <location>
        <begin position="1"/>
        <end position="167"/>
    </location>
</feature>
<sequence>MIGLMAAIWPLIFIPLSIPAGFIVDKYGFKLAVSIGGALLALFSWLRLFASTNFYLLLLFQSLAGTSQPFIYNGITKLANNWFPENEQTLANGIGTMGQIIGMVLALVITPIMVPEPSFHDLILNIITFSLIVTISLLFFSLSLRRASHQLREELVRSSRSRASVLK</sequence>
<evidence type="ECO:0000256" key="4">
    <source>
        <dbReference type="ARBA" id="ARBA00023136"/>
    </source>
</evidence>
<reference evidence="7 8" key="1">
    <citation type="journal article" date="2011" name="J. Bacteriol.">
        <title>Complete genome sequence of 'Vulcanisaeta moutnovskia' strain 768-28, a novel member of the hyperthermophilic crenarchaeal genus vulcanisaeta.</title>
        <authorList>
            <person name="Gumerov V.M."/>
            <person name="Mardanov A.V."/>
            <person name="Beletsky A.V."/>
            <person name="Prokofeva M.I."/>
            <person name="Bonch-Osmolovskaya E.A."/>
            <person name="Ravin N.V."/>
            <person name="Skryabin K.G."/>
        </authorList>
    </citation>
    <scope>NUCLEOTIDE SEQUENCE [LARGE SCALE GENOMIC DNA]</scope>
    <source>
        <strain evidence="7 8">768-28</strain>
    </source>
</reference>
<dbReference type="InterPro" id="IPR049680">
    <property type="entry name" value="FLVCR1-2_SLC49-like"/>
</dbReference>
<feature type="transmembrane region" description="Helical" evidence="5">
    <location>
        <begin position="126"/>
        <end position="144"/>
    </location>
</feature>
<dbReference type="SUPFAM" id="SSF103473">
    <property type="entry name" value="MFS general substrate transporter"/>
    <property type="match status" value="1"/>
</dbReference>
<dbReference type="Proteomes" id="UP000007485">
    <property type="component" value="Chromosome"/>
</dbReference>
<evidence type="ECO:0000256" key="5">
    <source>
        <dbReference type="SAM" id="Phobius"/>
    </source>
</evidence>
<dbReference type="Gene3D" id="1.20.1250.20">
    <property type="entry name" value="MFS general substrate transporter like domains"/>
    <property type="match status" value="1"/>
</dbReference>
<dbReference type="PANTHER" id="PTHR10924">
    <property type="entry name" value="MAJOR FACILITATOR SUPERFAMILY PROTEIN-RELATED"/>
    <property type="match status" value="1"/>
</dbReference>
<dbReference type="Pfam" id="PF07690">
    <property type="entry name" value="MFS_1"/>
    <property type="match status" value="1"/>
</dbReference>